<dbReference type="PANTHER" id="PTHR15678">
    <property type="entry name" value="ANTIGEN MLAA-22-RELATED"/>
    <property type="match status" value="1"/>
</dbReference>
<proteinExistence type="predicted"/>
<name>A0ABD0PJQ4_CIRMR</name>
<dbReference type="Proteomes" id="UP001529510">
    <property type="component" value="Unassembled WGS sequence"/>
</dbReference>
<dbReference type="AlphaFoldDB" id="A0ABD0PJQ4"/>
<dbReference type="EMBL" id="JAMKFB020000015">
    <property type="protein sequence ID" value="KAL0174272.1"/>
    <property type="molecule type" value="Genomic_DNA"/>
</dbReference>
<evidence type="ECO:0008006" key="3">
    <source>
        <dbReference type="Google" id="ProtNLM"/>
    </source>
</evidence>
<dbReference type="PANTHER" id="PTHR15678:SF6">
    <property type="entry name" value="BRIDGE-LIKE LIPID TRANSFER PROTEIN FAMILY MEMBER 2"/>
    <property type="match status" value="1"/>
</dbReference>
<evidence type="ECO:0000313" key="2">
    <source>
        <dbReference type="Proteomes" id="UP001529510"/>
    </source>
</evidence>
<keyword evidence="2" id="KW-1185">Reference proteome</keyword>
<protein>
    <recommendedName>
        <fullName evidence="3">FMP27 C-terminal domain-containing protein</fullName>
    </recommendedName>
</protein>
<comment type="caution">
    <text evidence="1">The sequence shown here is derived from an EMBL/GenBank/DDBJ whole genome shotgun (WGS) entry which is preliminary data.</text>
</comment>
<sequence>RIISRCSCRMYYIGYSHDIDPELATSIKPPEIRDRHEKEDLLKKQAGMRPQIYYCFVPVISGAVDTFTLIHNDLEISTNPVQYSMILDIVNNLLLHVEPRRKEHSERKQRVRFQLEISSNPEEQRSSILHLQEAVRQHLAQIRYLEKQIYSNMR</sequence>
<gene>
    <name evidence="1" type="ORF">M9458_030240</name>
</gene>
<organism evidence="1 2">
    <name type="scientific">Cirrhinus mrigala</name>
    <name type="common">Mrigala</name>
    <dbReference type="NCBI Taxonomy" id="683832"/>
    <lineage>
        <taxon>Eukaryota</taxon>
        <taxon>Metazoa</taxon>
        <taxon>Chordata</taxon>
        <taxon>Craniata</taxon>
        <taxon>Vertebrata</taxon>
        <taxon>Euteleostomi</taxon>
        <taxon>Actinopterygii</taxon>
        <taxon>Neopterygii</taxon>
        <taxon>Teleostei</taxon>
        <taxon>Ostariophysi</taxon>
        <taxon>Cypriniformes</taxon>
        <taxon>Cyprinidae</taxon>
        <taxon>Labeoninae</taxon>
        <taxon>Labeonini</taxon>
        <taxon>Cirrhinus</taxon>
    </lineage>
</organism>
<feature type="non-terminal residue" evidence="1">
    <location>
        <position position="154"/>
    </location>
</feature>
<reference evidence="1 2" key="1">
    <citation type="submission" date="2024-05" db="EMBL/GenBank/DDBJ databases">
        <title>Genome sequencing and assembly of Indian major carp, Cirrhinus mrigala (Hamilton, 1822).</title>
        <authorList>
            <person name="Mohindra V."/>
            <person name="Chowdhury L.M."/>
            <person name="Lal K."/>
            <person name="Jena J.K."/>
        </authorList>
    </citation>
    <scope>NUCLEOTIDE SEQUENCE [LARGE SCALE GENOMIC DNA]</scope>
    <source>
        <strain evidence="1">CM1030</strain>
        <tissue evidence="1">Blood</tissue>
    </source>
</reference>
<dbReference type="Pfam" id="PF10344">
    <property type="entry name" value="Hobbit"/>
    <property type="match status" value="1"/>
</dbReference>
<evidence type="ECO:0000313" key="1">
    <source>
        <dbReference type="EMBL" id="KAL0174272.1"/>
    </source>
</evidence>
<feature type="non-terminal residue" evidence="1">
    <location>
        <position position="1"/>
    </location>
</feature>
<dbReference type="InterPro" id="IPR045167">
    <property type="entry name" value="Hobbit"/>
</dbReference>
<accession>A0ABD0PJQ4</accession>